<name>A0ABX0GIE5_9GAMM</name>
<keyword evidence="2" id="KW-1185">Reference proteome</keyword>
<reference evidence="1 2" key="1">
    <citation type="submission" date="2018-02" db="EMBL/GenBank/DDBJ databases">
        <authorList>
            <person name="Machado R.A."/>
        </authorList>
    </citation>
    <scope>NUCLEOTIDE SEQUENCE [LARGE SCALE GENOMIC DNA]</scope>
    <source>
        <strain evidence="1 2">T327</strain>
    </source>
</reference>
<organism evidence="1 2">
    <name type="scientific">Photorhabdus tasmaniensis</name>
    <dbReference type="NCBI Taxonomy" id="1004159"/>
    <lineage>
        <taxon>Bacteria</taxon>
        <taxon>Pseudomonadati</taxon>
        <taxon>Pseudomonadota</taxon>
        <taxon>Gammaproteobacteria</taxon>
        <taxon>Enterobacterales</taxon>
        <taxon>Morganellaceae</taxon>
        <taxon>Photorhabdus</taxon>
    </lineage>
</organism>
<gene>
    <name evidence="1" type="ORF">C5471_10430</name>
</gene>
<protein>
    <submittedName>
        <fullName evidence="1">Uncharacterized protein</fullName>
    </submittedName>
</protein>
<evidence type="ECO:0000313" key="1">
    <source>
        <dbReference type="EMBL" id="NHB88102.1"/>
    </source>
</evidence>
<proteinExistence type="predicted"/>
<comment type="caution">
    <text evidence="1">The sequence shown here is derived from an EMBL/GenBank/DDBJ whole genome shotgun (WGS) entry which is preliminary data.</text>
</comment>
<sequence length="61" mass="7080">MMIKLNKNKVLKAVKTTAKTLLYQLKPEVKNLPIINLSVKMRKNIDFINTYIPGKKTHKNI</sequence>
<accession>A0ABX0GIE5</accession>
<dbReference type="EMBL" id="PUJU01000018">
    <property type="protein sequence ID" value="NHB88102.1"/>
    <property type="molecule type" value="Genomic_DNA"/>
</dbReference>
<evidence type="ECO:0000313" key="2">
    <source>
        <dbReference type="Proteomes" id="UP000697802"/>
    </source>
</evidence>
<dbReference type="Proteomes" id="UP000697802">
    <property type="component" value="Unassembled WGS sequence"/>
</dbReference>